<dbReference type="GO" id="GO:0006515">
    <property type="term" value="P:protein quality control for misfolded or incompletely synthesized proteins"/>
    <property type="evidence" value="ECO:0007669"/>
    <property type="project" value="TreeGrafter"/>
</dbReference>
<sequence>MDTTKFKYVVGEAKTNEVCDIRFFDAVNEYSANAFNSEFLWIESYIKPSKIRILINSEGGSVLYGMSMFSVIRNSSIPTECINEGLAASMGSIIWAAGDKSLMRDYAILMVHNPFNTASDQDDKCNTEDGCKTKAKTEEPDYVKAFRQQIEMIYMKRWGFNKTKVKEIMSGKEDSDGTFFTAEDAVKAGIIPAENVIKTSKQKIEKVKNAIEGITDSHILQNTITSVCNELSLNDTLNKVNKPLDDSISNLNKNKQEPTEVENKTKTNNMEENKTIDFNFGAVVASLGFKEKTEVSQVMARITELVGVENKLTEANKTIDSLKIEKEGEITKNQNLTKELENVKAELKTYKDAEKEVMNQKIASMVQDAIQAGKIEDSAKQNWMDMAMKNFDLAKATLDSIPARDKISTEIENDKDNVEKVKDSVHTVEAKMAEQVEAVVGKDFTFGSLK</sequence>
<dbReference type="Gene3D" id="3.90.226.10">
    <property type="entry name" value="2-enoyl-CoA Hydratase, Chain A, domain 1"/>
    <property type="match status" value="1"/>
</dbReference>
<organism evidence="8 9">
    <name type="scientific">Parabacteroides distasonis</name>
    <dbReference type="NCBI Taxonomy" id="823"/>
    <lineage>
        <taxon>Bacteria</taxon>
        <taxon>Pseudomonadati</taxon>
        <taxon>Bacteroidota</taxon>
        <taxon>Bacteroidia</taxon>
        <taxon>Bacteroidales</taxon>
        <taxon>Tannerellaceae</taxon>
        <taxon>Parabacteroides</taxon>
    </lineage>
</organism>
<dbReference type="Proteomes" id="UP000095591">
    <property type="component" value="Unassembled WGS sequence"/>
</dbReference>
<name>A0A173V659_PARDI</name>
<evidence type="ECO:0000256" key="4">
    <source>
        <dbReference type="ARBA" id="ARBA00022801"/>
    </source>
</evidence>
<dbReference type="SUPFAM" id="SSF52096">
    <property type="entry name" value="ClpP/crotonase"/>
    <property type="match status" value="1"/>
</dbReference>
<keyword evidence="4 8" id="KW-0378">Hydrolase</keyword>
<feature type="coiled-coil region" evidence="7">
    <location>
        <begin position="305"/>
        <end position="360"/>
    </location>
</feature>
<reference evidence="8 9" key="1">
    <citation type="submission" date="2015-09" db="EMBL/GenBank/DDBJ databases">
        <authorList>
            <consortium name="Pathogen Informatics"/>
        </authorList>
    </citation>
    <scope>NUCLEOTIDE SEQUENCE [LARGE SCALE GENOMIC DNA]</scope>
    <source>
        <strain evidence="8 9">2789STDY5608872</strain>
    </source>
</reference>
<proteinExistence type="inferred from homology"/>
<dbReference type="GO" id="GO:0009368">
    <property type="term" value="C:endopeptidase Clp complex"/>
    <property type="evidence" value="ECO:0007669"/>
    <property type="project" value="TreeGrafter"/>
</dbReference>
<dbReference type="PANTHER" id="PTHR10381">
    <property type="entry name" value="ATP-DEPENDENT CLP PROTEASE PROTEOLYTIC SUBUNIT"/>
    <property type="match status" value="1"/>
</dbReference>
<keyword evidence="2" id="KW-0963">Cytoplasm</keyword>
<dbReference type="Pfam" id="PF00574">
    <property type="entry name" value="CLP_protease"/>
    <property type="match status" value="1"/>
</dbReference>
<dbReference type="InterPro" id="IPR023562">
    <property type="entry name" value="ClpP/TepA"/>
</dbReference>
<dbReference type="PRINTS" id="PR00127">
    <property type="entry name" value="CLPPROTEASEP"/>
</dbReference>
<evidence type="ECO:0000256" key="7">
    <source>
        <dbReference type="SAM" id="Coils"/>
    </source>
</evidence>
<dbReference type="AlphaFoldDB" id="A0A173V659"/>
<accession>A0A173V659</accession>
<comment type="similarity">
    <text evidence="1 6">Belongs to the peptidase S14 family.</text>
</comment>
<evidence type="ECO:0000313" key="9">
    <source>
        <dbReference type="Proteomes" id="UP000095591"/>
    </source>
</evidence>
<evidence type="ECO:0000256" key="2">
    <source>
        <dbReference type="ARBA" id="ARBA00022490"/>
    </source>
</evidence>
<gene>
    <name evidence="8" type="primary">clpP_2</name>
    <name evidence="8" type="ORF">ERS852429_02688</name>
</gene>
<evidence type="ECO:0000313" key="8">
    <source>
        <dbReference type="EMBL" id="CUN22809.1"/>
    </source>
</evidence>
<dbReference type="InterPro" id="IPR001907">
    <property type="entry name" value="ClpP"/>
</dbReference>
<dbReference type="PANTHER" id="PTHR10381:SF70">
    <property type="entry name" value="ATP-DEPENDENT CLP PROTEASE PROTEOLYTIC SUBUNIT"/>
    <property type="match status" value="1"/>
</dbReference>
<dbReference type="GO" id="GO:0051117">
    <property type="term" value="F:ATPase binding"/>
    <property type="evidence" value="ECO:0007669"/>
    <property type="project" value="TreeGrafter"/>
</dbReference>
<protein>
    <recommendedName>
        <fullName evidence="6">ATP-dependent Clp protease proteolytic subunit</fullName>
    </recommendedName>
</protein>
<dbReference type="RefSeq" id="WP_057319588.1">
    <property type="nucleotide sequence ID" value="NZ_CYXP01000006.1"/>
</dbReference>
<evidence type="ECO:0000256" key="5">
    <source>
        <dbReference type="ARBA" id="ARBA00022825"/>
    </source>
</evidence>
<evidence type="ECO:0000256" key="3">
    <source>
        <dbReference type="ARBA" id="ARBA00022670"/>
    </source>
</evidence>
<keyword evidence="5" id="KW-0720">Serine protease</keyword>
<keyword evidence="7" id="KW-0175">Coiled coil</keyword>
<evidence type="ECO:0000256" key="6">
    <source>
        <dbReference type="RuleBase" id="RU003567"/>
    </source>
</evidence>
<dbReference type="GO" id="GO:0004252">
    <property type="term" value="F:serine-type endopeptidase activity"/>
    <property type="evidence" value="ECO:0007669"/>
    <property type="project" value="InterPro"/>
</dbReference>
<dbReference type="GO" id="GO:0004176">
    <property type="term" value="F:ATP-dependent peptidase activity"/>
    <property type="evidence" value="ECO:0007669"/>
    <property type="project" value="InterPro"/>
</dbReference>
<evidence type="ECO:0000256" key="1">
    <source>
        <dbReference type="ARBA" id="ARBA00007039"/>
    </source>
</evidence>
<dbReference type="CDD" id="cd07016">
    <property type="entry name" value="S14_ClpP_1"/>
    <property type="match status" value="1"/>
</dbReference>
<dbReference type="EMBL" id="CYXP01000006">
    <property type="protein sequence ID" value="CUN22809.1"/>
    <property type="molecule type" value="Genomic_DNA"/>
</dbReference>
<keyword evidence="3 8" id="KW-0645">Protease</keyword>
<dbReference type="InterPro" id="IPR029045">
    <property type="entry name" value="ClpP/crotonase-like_dom_sf"/>
</dbReference>